<proteinExistence type="predicted"/>
<comment type="caution">
    <text evidence="1">The sequence shown here is derived from an EMBL/GenBank/DDBJ whole genome shotgun (WGS) entry which is preliminary data.</text>
</comment>
<sequence>MTGPMKSIDHPYFGHLEVPSVDETEVIWEGTATLGSSEVEIRLWADPNFGLDTGELDAFATHLTHLPARDTAARAAIREDLQQDRYFIDHHTDELDDAEVIKHLTREANGEPISVDAFTTAMHPVRIGLWHPTGKVEAQVIMDYTIDAAASDELLAVKVTRDGTVASVDWES</sequence>
<evidence type="ECO:0000313" key="1">
    <source>
        <dbReference type="EMBL" id="MFC5912089.1"/>
    </source>
</evidence>
<keyword evidence="2" id="KW-1185">Reference proteome</keyword>
<gene>
    <name evidence="1" type="ORF">ACFP1B_01345</name>
</gene>
<protein>
    <submittedName>
        <fullName evidence="1">DUF2004 domain-containing protein</fullName>
    </submittedName>
</protein>
<organism evidence="1 2">
    <name type="scientific">Streptomyces pulveraceus</name>
    <dbReference type="NCBI Taxonomy" id="68258"/>
    <lineage>
        <taxon>Bacteria</taxon>
        <taxon>Bacillati</taxon>
        <taxon>Actinomycetota</taxon>
        <taxon>Actinomycetes</taxon>
        <taxon>Kitasatosporales</taxon>
        <taxon>Streptomycetaceae</taxon>
        <taxon>Streptomyces</taxon>
    </lineage>
</organism>
<dbReference type="Proteomes" id="UP001596200">
    <property type="component" value="Unassembled WGS sequence"/>
</dbReference>
<evidence type="ECO:0000313" key="2">
    <source>
        <dbReference type="Proteomes" id="UP001596200"/>
    </source>
</evidence>
<reference evidence="2" key="1">
    <citation type="journal article" date="2019" name="Int. J. Syst. Evol. Microbiol.">
        <title>The Global Catalogue of Microorganisms (GCM) 10K type strain sequencing project: providing services to taxonomists for standard genome sequencing and annotation.</title>
        <authorList>
            <consortium name="The Broad Institute Genomics Platform"/>
            <consortium name="The Broad Institute Genome Sequencing Center for Infectious Disease"/>
            <person name="Wu L."/>
            <person name="Ma J."/>
        </authorList>
    </citation>
    <scope>NUCLEOTIDE SEQUENCE [LARGE SCALE GENOMIC DNA]</scope>
    <source>
        <strain evidence="2">JCM 4147</strain>
    </source>
</reference>
<dbReference type="RefSeq" id="WP_344508652.1">
    <property type="nucleotide sequence ID" value="NZ_BAAATU010000007.1"/>
</dbReference>
<accession>A0ABW1GBD5</accession>
<name>A0ABW1GBD5_9ACTN</name>
<dbReference type="EMBL" id="JBHSPU010000001">
    <property type="protein sequence ID" value="MFC5912089.1"/>
    <property type="molecule type" value="Genomic_DNA"/>
</dbReference>